<evidence type="ECO:0000313" key="3">
    <source>
        <dbReference type="Proteomes" id="UP001607302"/>
    </source>
</evidence>
<dbReference type="InterPro" id="IPR000488">
    <property type="entry name" value="Death_dom"/>
</dbReference>
<dbReference type="Gene3D" id="1.10.533.10">
    <property type="entry name" value="Death Domain, Fas"/>
    <property type="match status" value="1"/>
</dbReference>
<dbReference type="SUPFAM" id="SSF47986">
    <property type="entry name" value="DEATH domain"/>
    <property type="match status" value="1"/>
</dbReference>
<feature type="domain" description="Death" evidence="1">
    <location>
        <begin position="151"/>
        <end position="234"/>
    </location>
</feature>
<name>A0ABD1ZUL7_VESSQ</name>
<keyword evidence="3" id="KW-1185">Reference proteome</keyword>
<dbReference type="InterPro" id="IPR011029">
    <property type="entry name" value="DEATH-like_dom_sf"/>
</dbReference>
<dbReference type="AlphaFoldDB" id="A0ABD1ZUL7"/>
<sequence>MTEQMRFKELLNDFLNISKPYITTKILEEIKRKYYYQIGSKRKISSIKDLEGLIKVLEKYTIISYDDIEPLHFINWNYLNSILLIRLQKYESDYDQTILPKNFRQNYNMYKSNNDQDEETCDQMGLTNSLKESNYKSLLSKTETSCDQKLKEIVIMKVHEKLGRSWKNICRLLGLKECEINEIEYKNSSNLKEQSYQGLRICILQNNSDWKINLLHALEKGRRKDIKDTVEKILLNKI</sequence>
<dbReference type="Proteomes" id="UP001607302">
    <property type="component" value="Unassembled WGS sequence"/>
</dbReference>
<organism evidence="2 3">
    <name type="scientific">Vespula squamosa</name>
    <name type="common">Southern yellow jacket</name>
    <name type="synonym">Wasp</name>
    <dbReference type="NCBI Taxonomy" id="30214"/>
    <lineage>
        <taxon>Eukaryota</taxon>
        <taxon>Metazoa</taxon>
        <taxon>Ecdysozoa</taxon>
        <taxon>Arthropoda</taxon>
        <taxon>Hexapoda</taxon>
        <taxon>Insecta</taxon>
        <taxon>Pterygota</taxon>
        <taxon>Neoptera</taxon>
        <taxon>Endopterygota</taxon>
        <taxon>Hymenoptera</taxon>
        <taxon>Apocrita</taxon>
        <taxon>Aculeata</taxon>
        <taxon>Vespoidea</taxon>
        <taxon>Vespidae</taxon>
        <taxon>Vespinae</taxon>
        <taxon>Vespula</taxon>
    </lineage>
</organism>
<accession>A0ABD1ZUL7</accession>
<reference evidence="2 3" key="1">
    <citation type="journal article" date="2024" name="Ann. Entomol. Soc. Am.">
        <title>Genomic analyses of the southern and eastern yellowjacket wasps (Hymenoptera: Vespidae) reveal evolutionary signatures of social life.</title>
        <authorList>
            <person name="Catto M.A."/>
            <person name="Caine P.B."/>
            <person name="Orr S.E."/>
            <person name="Hunt B.G."/>
            <person name="Goodisman M.A.D."/>
        </authorList>
    </citation>
    <scope>NUCLEOTIDE SEQUENCE [LARGE SCALE GENOMIC DNA]</scope>
    <source>
        <strain evidence="2">233</strain>
        <tissue evidence="2">Head and thorax</tissue>
    </source>
</reference>
<protein>
    <submittedName>
        <fullName evidence="2">Fas-associated death domain protein isoform X1</fullName>
    </submittedName>
</protein>
<dbReference type="CDD" id="cd01670">
    <property type="entry name" value="Death"/>
    <property type="match status" value="1"/>
</dbReference>
<evidence type="ECO:0000259" key="1">
    <source>
        <dbReference type="PROSITE" id="PS50017"/>
    </source>
</evidence>
<dbReference type="PROSITE" id="PS50017">
    <property type="entry name" value="DEATH_DOMAIN"/>
    <property type="match status" value="1"/>
</dbReference>
<evidence type="ECO:0000313" key="2">
    <source>
        <dbReference type="EMBL" id="KAL2711882.1"/>
    </source>
</evidence>
<proteinExistence type="predicted"/>
<gene>
    <name evidence="2" type="ORF">V1478_018903</name>
</gene>
<comment type="caution">
    <text evidence="2">The sequence shown here is derived from an EMBL/GenBank/DDBJ whole genome shotgun (WGS) entry which is preliminary data.</text>
</comment>
<dbReference type="Pfam" id="PF00531">
    <property type="entry name" value="Death"/>
    <property type="match status" value="1"/>
</dbReference>
<dbReference type="EMBL" id="JAUDFV010000173">
    <property type="protein sequence ID" value="KAL2711882.1"/>
    <property type="molecule type" value="Genomic_DNA"/>
</dbReference>